<accession>A0A4R3NE36</accession>
<protein>
    <submittedName>
        <fullName evidence="2">Spore germination protein PF</fullName>
    </submittedName>
</protein>
<dbReference type="Pfam" id="PF10676">
    <property type="entry name" value="gerPA"/>
    <property type="match status" value="1"/>
</dbReference>
<comment type="similarity">
    <text evidence="1">Belongs to the GerPA/GerPF family.</text>
</comment>
<keyword evidence="3" id="KW-1185">Reference proteome</keyword>
<dbReference type="RefSeq" id="WP_132370900.1">
    <property type="nucleotide sequence ID" value="NZ_SMAN01000003.1"/>
</dbReference>
<dbReference type="Proteomes" id="UP000294650">
    <property type="component" value="Unassembled WGS sequence"/>
</dbReference>
<proteinExistence type="inferred from homology"/>
<evidence type="ECO:0000313" key="3">
    <source>
        <dbReference type="Proteomes" id="UP000294650"/>
    </source>
</evidence>
<dbReference type="EMBL" id="SMAN01000003">
    <property type="protein sequence ID" value="TCT25462.1"/>
    <property type="molecule type" value="Genomic_DNA"/>
</dbReference>
<dbReference type="InterPro" id="IPR019618">
    <property type="entry name" value="Spore_germination_GerPA"/>
</dbReference>
<reference evidence="2 3" key="1">
    <citation type="submission" date="2019-03" db="EMBL/GenBank/DDBJ databases">
        <title>Genomic Encyclopedia of Type Strains, Phase IV (KMG-IV): sequencing the most valuable type-strain genomes for metagenomic binning, comparative biology and taxonomic classification.</title>
        <authorList>
            <person name="Goeker M."/>
        </authorList>
    </citation>
    <scope>NUCLEOTIDE SEQUENCE [LARGE SCALE GENOMIC DNA]</scope>
    <source>
        <strain evidence="2 3">DSM 25894</strain>
    </source>
</reference>
<evidence type="ECO:0000313" key="2">
    <source>
        <dbReference type="EMBL" id="TCT25462.1"/>
    </source>
</evidence>
<name>A0A4R3NE36_9BACI</name>
<comment type="caution">
    <text evidence="2">The sequence shown here is derived from an EMBL/GenBank/DDBJ whole genome shotgun (WGS) entry which is preliminary data.</text>
</comment>
<evidence type="ECO:0000256" key="1">
    <source>
        <dbReference type="ARBA" id="ARBA00008103"/>
    </source>
</evidence>
<dbReference type="OrthoDB" id="2382149at2"/>
<organism evidence="2 3">
    <name type="scientific">Melghiribacillus thermohalophilus</name>
    <dbReference type="NCBI Taxonomy" id="1324956"/>
    <lineage>
        <taxon>Bacteria</taxon>
        <taxon>Bacillati</taxon>
        <taxon>Bacillota</taxon>
        <taxon>Bacilli</taxon>
        <taxon>Bacillales</taxon>
        <taxon>Bacillaceae</taxon>
        <taxon>Melghiribacillus</taxon>
    </lineage>
</organism>
<gene>
    <name evidence="2" type="ORF">EDD68_10314</name>
</gene>
<dbReference type="PANTHER" id="PTHR37808">
    <property type="entry name" value="SPORE GERMINATION PROTEIN-LIKE PROTEIN YDZR-RELATED"/>
    <property type="match status" value="1"/>
</dbReference>
<dbReference type="AlphaFoldDB" id="A0A4R3NE36"/>
<sequence length="72" mass="7405">MGSYVTPGIDINSNEGTIVTGNAFYISPTNTSKVVAGSGAFNTGIYILNNNGVSPISAVDPDVVDSIVRENV</sequence>
<dbReference type="PANTHER" id="PTHR37808:SF1">
    <property type="entry name" value="SPORE GERMINATION PROTEIN-LIKE PROTEIN YDZR"/>
    <property type="match status" value="1"/>
</dbReference>